<gene>
    <name evidence="10" type="ORF">A9K55_006907</name>
</gene>
<dbReference type="PANTHER" id="PTHR47634">
    <property type="entry name" value="PROTEIN KINASE DOMAIN-CONTAINING PROTEIN-RELATED"/>
    <property type="match status" value="1"/>
</dbReference>
<evidence type="ECO:0000256" key="5">
    <source>
        <dbReference type="ARBA" id="ARBA00022777"/>
    </source>
</evidence>
<evidence type="ECO:0000256" key="4">
    <source>
        <dbReference type="ARBA" id="ARBA00022741"/>
    </source>
</evidence>
<dbReference type="PANTHER" id="PTHR47634:SF9">
    <property type="entry name" value="PROTEIN KINASE DOMAIN-CONTAINING PROTEIN-RELATED"/>
    <property type="match status" value="1"/>
</dbReference>
<reference evidence="10 11" key="1">
    <citation type="journal article" date="2017" name="BMC Genomics">
        <title>Chromosome level assembly and secondary metabolite potential of the parasitic fungus Cordyceps militaris.</title>
        <authorList>
            <person name="Kramer G.J."/>
            <person name="Nodwell J.R."/>
        </authorList>
    </citation>
    <scope>NUCLEOTIDE SEQUENCE [LARGE SCALE GENOMIC DNA]</scope>
    <source>
        <strain evidence="10 11">ATCC 34164</strain>
    </source>
</reference>
<evidence type="ECO:0000256" key="8">
    <source>
        <dbReference type="ARBA" id="ARBA00048679"/>
    </source>
</evidence>
<dbReference type="AlphaFoldDB" id="A0A2H4SBC9"/>
<dbReference type="PROSITE" id="PS50011">
    <property type="entry name" value="PROTEIN_KINASE_DOM"/>
    <property type="match status" value="1"/>
</dbReference>
<keyword evidence="5" id="KW-0418">Kinase</keyword>
<dbReference type="SUPFAM" id="SSF51735">
    <property type="entry name" value="NAD(P)-binding Rossmann-fold domains"/>
    <property type="match status" value="1"/>
</dbReference>
<evidence type="ECO:0000259" key="9">
    <source>
        <dbReference type="PROSITE" id="PS50011"/>
    </source>
</evidence>
<feature type="domain" description="Protein kinase" evidence="9">
    <location>
        <begin position="176"/>
        <end position="528"/>
    </location>
</feature>
<evidence type="ECO:0000256" key="3">
    <source>
        <dbReference type="ARBA" id="ARBA00022679"/>
    </source>
</evidence>
<dbReference type="Gene3D" id="1.10.510.10">
    <property type="entry name" value="Transferase(Phosphotransferase) domain 1"/>
    <property type="match status" value="1"/>
</dbReference>
<dbReference type="GO" id="GO:0050684">
    <property type="term" value="P:regulation of mRNA processing"/>
    <property type="evidence" value="ECO:0007669"/>
    <property type="project" value="TreeGrafter"/>
</dbReference>
<comment type="catalytic activity">
    <reaction evidence="7">
        <text>L-threonyl-[protein] + ATP = O-phospho-L-threonyl-[protein] + ADP + H(+)</text>
        <dbReference type="Rhea" id="RHEA:46608"/>
        <dbReference type="Rhea" id="RHEA-COMP:11060"/>
        <dbReference type="Rhea" id="RHEA-COMP:11605"/>
        <dbReference type="ChEBI" id="CHEBI:15378"/>
        <dbReference type="ChEBI" id="CHEBI:30013"/>
        <dbReference type="ChEBI" id="CHEBI:30616"/>
        <dbReference type="ChEBI" id="CHEBI:61977"/>
        <dbReference type="ChEBI" id="CHEBI:456216"/>
        <dbReference type="EC" id="2.7.11.1"/>
    </reaction>
</comment>
<dbReference type="InterPro" id="IPR036291">
    <property type="entry name" value="NAD(P)-bd_dom_sf"/>
</dbReference>
<dbReference type="Gene3D" id="3.40.50.720">
    <property type="entry name" value="NAD(P)-binding Rossmann-like Domain"/>
    <property type="match status" value="2"/>
</dbReference>
<dbReference type="InterPro" id="IPR011009">
    <property type="entry name" value="Kinase-like_dom_sf"/>
</dbReference>
<comment type="catalytic activity">
    <reaction evidence="8">
        <text>L-seryl-[protein] + ATP = O-phospho-L-seryl-[protein] + ADP + H(+)</text>
        <dbReference type="Rhea" id="RHEA:17989"/>
        <dbReference type="Rhea" id="RHEA-COMP:9863"/>
        <dbReference type="Rhea" id="RHEA-COMP:11604"/>
        <dbReference type="ChEBI" id="CHEBI:15378"/>
        <dbReference type="ChEBI" id="CHEBI:29999"/>
        <dbReference type="ChEBI" id="CHEBI:30616"/>
        <dbReference type="ChEBI" id="CHEBI:83421"/>
        <dbReference type="ChEBI" id="CHEBI:456216"/>
        <dbReference type="EC" id="2.7.11.1"/>
    </reaction>
</comment>
<dbReference type="InterPro" id="IPR051334">
    <property type="entry name" value="SRPK"/>
</dbReference>
<accession>A0A2H4SBC9</accession>
<keyword evidence="6" id="KW-0067">ATP-binding</keyword>
<dbReference type="GO" id="GO:0000245">
    <property type="term" value="P:spliceosomal complex assembly"/>
    <property type="evidence" value="ECO:0007669"/>
    <property type="project" value="TreeGrafter"/>
</dbReference>
<keyword evidence="3" id="KW-0808">Transferase</keyword>
<keyword evidence="2" id="KW-0723">Serine/threonine-protein kinase</keyword>
<dbReference type="EC" id="2.7.11.1" evidence="1"/>
<dbReference type="GO" id="GO:0005634">
    <property type="term" value="C:nucleus"/>
    <property type="evidence" value="ECO:0007669"/>
    <property type="project" value="TreeGrafter"/>
</dbReference>
<organism evidence="10 11">
    <name type="scientific">Cordyceps militaris</name>
    <name type="common">Caterpillar fungus</name>
    <name type="synonym">Clavaria militaris</name>
    <dbReference type="NCBI Taxonomy" id="73501"/>
    <lineage>
        <taxon>Eukaryota</taxon>
        <taxon>Fungi</taxon>
        <taxon>Dikarya</taxon>
        <taxon>Ascomycota</taxon>
        <taxon>Pezizomycotina</taxon>
        <taxon>Sordariomycetes</taxon>
        <taxon>Hypocreomycetidae</taxon>
        <taxon>Hypocreales</taxon>
        <taxon>Cordycipitaceae</taxon>
        <taxon>Cordyceps</taxon>
    </lineage>
</organism>
<evidence type="ECO:0000313" key="11">
    <source>
        <dbReference type="Proteomes" id="UP000323067"/>
    </source>
</evidence>
<dbReference type="GO" id="GO:0004674">
    <property type="term" value="F:protein serine/threonine kinase activity"/>
    <property type="evidence" value="ECO:0007669"/>
    <property type="project" value="UniProtKB-KW"/>
</dbReference>
<dbReference type="GO" id="GO:0005737">
    <property type="term" value="C:cytoplasm"/>
    <property type="evidence" value="ECO:0007669"/>
    <property type="project" value="TreeGrafter"/>
</dbReference>
<dbReference type="GO" id="GO:0005524">
    <property type="term" value="F:ATP binding"/>
    <property type="evidence" value="ECO:0007669"/>
    <property type="project" value="UniProtKB-KW"/>
</dbReference>
<dbReference type="Pfam" id="PF00069">
    <property type="entry name" value="Pkinase"/>
    <property type="match status" value="1"/>
</dbReference>
<proteinExistence type="predicted"/>
<name>A0A2H4SBC9_CORMI</name>
<dbReference type="SMART" id="SM00220">
    <property type="entry name" value="S_TKc"/>
    <property type="match status" value="1"/>
</dbReference>
<dbReference type="InterPro" id="IPR000719">
    <property type="entry name" value="Prot_kinase_dom"/>
</dbReference>
<dbReference type="Proteomes" id="UP000323067">
    <property type="component" value="Chromosome vi"/>
</dbReference>
<evidence type="ECO:0000313" key="10">
    <source>
        <dbReference type="EMBL" id="ATY60422.1"/>
    </source>
</evidence>
<evidence type="ECO:0000256" key="6">
    <source>
        <dbReference type="ARBA" id="ARBA00022840"/>
    </source>
</evidence>
<evidence type="ECO:0000256" key="2">
    <source>
        <dbReference type="ARBA" id="ARBA00022527"/>
    </source>
</evidence>
<dbReference type="VEuPathDB" id="FungiDB:CCM_01986"/>
<dbReference type="EMBL" id="CP023323">
    <property type="protein sequence ID" value="ATY60422.1"/>
    <property type="molecule type" value="Genomic_DNA"/>
</dbReference>
<evidence type="ECO:0000256" key="1">
    <source>
        <dbReference type="ARBA" id="ARBA00012513"/>
    </source>
</evidence>
<sequence>MRGKTTVVTGASDGLGYAAAVVMAEAGGDVAFWYHSCVFHAAPPRSQPVYNGSKAFVAHFGKSLAREWRAFARVNIVSPRASSTPRWARARPRGTVGQLERHPLCHTSKTCITALSPIIKLNFPVPSSFTMPLDSPPPFRYRQPLMPYVEDVEKYLPGGYHPVDLGDTICAGERAYQVIHKLGYGGLSTVWLVRSCARSPSYFALKVLRANLGDMKDGELRILQHLRAVAGAGHPNVVVLHDSFKVSGPNGEHHCLVFPVLGPSLDNVNIKTTLPSTTRHKVCQQVASATTFLHHHGVCHGVFELPDIQSMPPDRIFQLLGPIKTENMRPNRRQYTPHAPRQVVQAPDFSGLDFSSLTQIRIVDFGQAFFAKNPPRWLGVPIDFFPAELCFGHLPSMKSDVWQLACVLFQIHTKQLLFPTGFRIYEILISTITSYLGPIPQHWRGKFDFNDYGYHDPGQEQDTTDIEAWFEDKSSKTIESRLAQKATHLSTRQRKDFVQLLSEMVAYEPAERLSAVDVMRRLESASFLDEDSRAPINDE</sequence>
<protein>
    <recommendedName>
        <fullName evidence="1">non-specific serine/threonine protein kinase</fullName>
        <ecNumber evidence="1">2.7.11.1</ecNumber>
    </recommendedName>
</protein>
<dbReference type="VEuPathDB" id="FungiDB:A9K55_006907"/>
<dbReference type="Gene3D" id="3.30.200.20">
    <property type="entry name" value="Phosphorylase Kinase, domain 1"/>
    <property type="match status" value="1"/>
</dbReference>
<dbReference type="SUPFAM" id="SSF56112">
    <property type="entry name" value="Protein kinase-like (PK-like)"/>
    <property type="match status" value="1"/>
</dbReference>
<evidence type="ECO:0000256" key="7">
    <source>
        <dbReference type="ARBA" id="ARBA00047899"/>
    </source>
</evidence>
<keyword evidence="4" id="KW-0547">Nucleotide-binding</keyword>